<keyword evidence="1 7" id="KW-0479">Metal-binding</keyword>
<evidence type="ECO:0000313" key="9">
    <source>
        <dbReference type="EMBL" id="OHB03477.1"/>
    </source>
</evidence>
<dbReference type="HAMAP" id="MF_00017">
    <property type="entry name" value="RecR"/>
    <property type="match status" value="1"/>
</dbReference>
<dbReference type="AlphaFoldDB" id="A0A1G2U1U5"/>
<feature type="domain" description="Toprim" evidence="8">
    <location>
        <begin position="82"/>
        <end position="182"/>
    </location>
</feature>
<dbReference type="Pfam" id="PF21175">
    <property type="entry name" value="RecR_C"/>
    <property type="match status" value="1"/>
</dbReference>
<evidence type="ECO:0000256" key="7">
    <source>
        <dbReference type="HAMAP-Rule" id="MF_00017"/>
    </source>
</evidence>
<evidence type="ECO:0000256" key="1">
    <source>
        <dbReference type="ARBA" id="ARBA00022723"/>
    </source>
</evidence>
<protein>
    <recommendedName>
        <fullName evidence="7">Recombination protein RecR</fullName>
    </recommendedName>
</protein>
<proteinExistence type="inferred from homology"/>
<dbReference type="SUPFAM" id="SSF111304">
    <property type="entry name" value="Recombination protein RecR"/>
    <property type="match status" value="1"/>
</dbReference>
<dbReference type="InterPro" id="IPR006171">
    <property type="entry name" value="TOPRIM_dom"/>
</dbReference>
<name>A0A1G2U1U5_9BACT</name>
<evidence type="ECO:0000256" key="3">
    <source>
        <dbReference type="ARBA" id="ARBA00022771"/>
    </source>
</evidence>
<gene>
    <name evidence="7" type="primary">recR</name>
    <name evidence="9" type="ORF">A2920_02275</name>
</gene>
<keyword evidence="6 7" id="KW-0234">DNA repair</keyword>
<accession>A0A1G2U1U5</accession>
<dbReference type="Pfam" id="PF13662">
    <property type="entry name" value="Toprim_4"/>
    <property type="match status" value="1"/>
</dbReference>
<keyword evidence="4 7" id="KW-0862">Zinc</keyword>
<evidence type="ECO:0000256" key="2">
    <source>
        <dbReference type="ARBA" id="ARBA00022763"/>
    </source>
</evidence>
<dbReference type="GO" id="GO:0006310">
    <property type="term" value="P:DNA recombination"/>
    <property type="evidence" value="ECO:0007669"/>
    <property type="project" value="UniProtKB-UniRule"/>
</dbReference>
<dbReference type="GO" id="GO:0008270">
    <property type="term" value="F:zinc ion binding"/>
    <property type="evidence" value="ECO:0007669"/>
    <property type="project" value="UniProtKB-KW"/>
</dbReference>
<dbReference type="EMBL" id="MHWD01000021">
    <property type="protein sequence ID" value="OHB03477.1"/>
    <property type="molecule type" value="Genomic_DNA"/>
</dbReference>
<organism evidence="9 10">
    <name type="scientific">Candidatus Zambryskibacteria bacterium RIFCSPLOWO2_01_FULL_43_17</name>
    <dbReference type="NCBI Taxonomy" id="1802760"/>
    <lineage>
        <taxon>Bacteria</taxon>
        <taxon>Candidatus Zambryskiibacteriota</taxon>
    </lineage>
</organism>
<evidence type="ECO:0000256" key="4">
    <source>
        <dbReference type="ARBA" id="ARBA00022833"/>
    </source>
</evidence>
<dbReference type="Gene3D" id="3.40.1360.10">
    <property type="match status" value="1"/>
</dbReference>
<evidence type="ECO:0000313" key="10">
    <source>
        <dbReference type="Proteomes" id="UP000179283"/>
    </source>
</evidence>
<keyword evidence="2 7" id="KW-0227">DNA damage</keyword>
<dbReference type="PROSITE" id="PS50880">
    <property type="entry name" value="TOPRIM"/>
    <property type="match status" value="1"/>
</dbReference>
<dbReference type="GO" id="GO:0006281">
    <property type="term" value="P:DNA repair"/>
    <property type="evidence" value="ECO:0007669"/>
    <property type="project" value="UniProtKB-UniRule"/>
</dbReference>
<dbReference type="InterPro" id="IPR000093">
    <property type="entry name" value="DNA_Rcmb_RecR"/>
</dbReference>
<evidence type="ECO:0000256" key="6">
    <source>
        <dbReference type="ARBA" id="ARBA00023204"/>
    </source>
</evidence>
<reference evidence="9 10" key="1">
    <citation type="journal article" date="2016" name="Nat. Commun.">
        <title>Thousands of microbial genomes shed light on interconnected biogeochemical processes in an aquifer system.</title>
        <authorList>
            <person name="Anantharaman K."/>
            <person name="Brown C.T."/>
            <person name="Hug L.A."/>
            <person name="Sharon I."/>
            <person name="Castelle C.J."/>
            <person name="Probst A.J."/>
            <person name="Thomas B.C."/>
            <person name="Singh A."/>
            <person name="Wilkins M.J."/>
            <person name="Karaoz U."/>
            <person name="Brodie E.L."/>
            <person name="Williams K.H."/>
            <person name="Hubbard S.S."/>
            <person name="Banfield J.F."/>
        </authorList>
    </citation>
    <scope>NUCLEOTIDE SEQUENCE [LARGE SCALE GENOMIC DNA]</scope>
</reference>
<dbReference type="Gene3D" id="1.10.8.420">
    <property type="entry name" value="RecR Domain 1"/>
    <property type="match status" value="1"/>
</dbReference>
<evidence type="ECO:0000259" key="8">
    <source>
        <dbReference type="PROSITE" id="PS50880"/>
    </source>
</evidence>
<evidence type="ECO:0000256" key="5">
    <source>
        <dbReference type="ARBA" id="ARBA00023172"/>
    </source>
</evidence>
<dbReference type="InterPro" id="IPR023627">
    <property type="entry name" value="Rcmb_RecR"/>
</dbReference>
<keyword evidence="3 7" id="KW-0863">Zinc-finger</keyword>
<dbReference type="PANTHER" id="PTHR30446">
    <property type="entry name" value="RECOMBINATION PROTEIN RECR"/>
    <property type="match status" value="1"/>
</dbReference>
<comment type="function">
    <text evidence="7">May play a role in DNA repair. It seems to be involved in an RecBC-independent recombinational process of DNA repair. It may act with RecF and RecO.</text>
</comment>
<dbReference type="GO" id="GO:0003677">
    <property type="term" value="F:DNA binding"/>
    <property type="evidence" value="ECO:0007669"/>
    <property type="project" value="UniProtKB-UniRule"/>
</dbReference>
<comment type="similarity">
    <text evidence="7">Belongs to the RecR family.</text>
</comment>
<dbReference type="Proteomes" id="UP000179283">
    <property type="component" value="Unassembled WGS sequence"/>
</dbReference>
<keyword evidence="5 7" id="KW-0233">DNA recombination</keyword>
<comment type="caution">
    <text evidence="7">Lacks conserved residue(s) required for the propagation of feature annotation.</text>
</comment>
<sequence>MNSFDKLTKLFSDFPGIGPRQAKRFVYFLLTRNPSYIDEFITLIKSIKADSALCSSCFRYFISNKSPSTLCPICNDRNRDLTKLMIVARDVDMENMEKTGVYDGYYFVLGGTVPILEKEPERLVRIKELEKRLAKEADLKEIIIAMNANPEGENTEDFLRLRIKEISGAKNINLSTLGRGLSTGIELEYSDSDTLKSALKNREHTS</sequence>
<comment type="caution">
    <text evidence="9">The sequence shown here is derived from an EMBL/GenBank/DDBJ whole genome shotgun (WGS) entry which is preliminary data.</text>
</comment>
<dbReference type="PANTHER" id="PTHR30446:SF0">
    <property type="entry name" value="RECOMBINATION PROTEIN RECR"/>
    <property type="match status" value="1"/>
</dbReference>